<dbReference type="SUPFAM" id="SSF55486">
    <property type="entry name" value="Metalloproteases ('zincins'), catalytic domain"/>
    <property type="match status" value="1"/>
</dbReference>
<dbReference type="KEGG" id="ela:UCREL1_11174"/>
<reference evidence="13" key="1">
    <citation type="journal article" date="2013" name="Genome Announc.">
        <title>Draft genome sequence of the grapevine dieback fungus Eutypa lata UCR-EL1.</title>
        <authorList>
            <person name="Blanco-Ulate B."/>
            <person name="Rolshausen P.E."/>
            <person name="Cantu D."/>
        </authorList>
    </citation>
    <scope>NUCLEOTIDE SEQUENCE [LARGE SCALE GENOMIC DNA]</scope>
    <source>
        <strain evidence="13">UCR-EL1</strain>
    </source>
</reference>
<evidence type="ECO:0000256" key="10">
    <source>
        <dbReference type="SAM" id="SignalP"/>
    </source>
</evidence>
<evidence type="ECO:0000313" key="12">
    <source>
        <dbReference type="EMBL" id="EMR61888.1"/>
    </source>
</evidence>
<keyword evidence="8 12" id="KW-0482">Metalloprotease</keyword>
<dbReference type="Gene3D" id="3.40.390.10">
    <property type="entry name" value="Collagenase (Catalytic Domain)"/>
    <property type="match status" value="1"/>
</dbReference>
<sequence length="283" mass="31121">MHHPSWAVAASLLFVQSSSAFSCANEGVIPEPMPDVSNIVAAQAENATIDVYFHIGSTEANKDRITEKIVADQFQVLHDVYIQYGFEFNYVNTSWVVDDVIGKGFYEEGSTIGDYDAYVAFLNATRRGSYDALNLYFFTDLPPSLGGQCNFPRPVAGDDDYNVRIDGCILNGDTMPGLVGRNGTTQPGPRKGVIAVHETGHWFNLLHTFNGAACDTINDQVADTPAQSGFTSGCPAERDSCPDLEGLDPIHNYMDYSDDECLTEFTPGQQARMHNAFDLYRRS</sequence>
<feature type="chain" id="PRO_5004084460" evidence="10">
    <location>
        <begin position="21"/>
        <end position="283"/>
    </location>
</feature>
<dbReference type="PANTHER" id="PTHR47466:SF1">
    <property type="entry name" value="METALLOPROTEASE MEP1 (AFU_ORTHOLOGUE AFUA_1G07730)-RELATED"/>
    <property type="match status" value="1"/>
</dbReference>
<evidence type="ECO:0000256" key="8">
    <source>
        <dbReference type="ARBA" id="ARBA00023049"/>
    </source>
</evidence>
<dbReference type="OrthoDB" id="536211at2759"/>
<dbReference type="Pfam" id="PF05572">
    <property type="entry name" value="Peptidase_M43"/>
    <property type="match status" value="1"/>
</dbReference>
<proteinExistence type="inferred from homology"/>
<keyword evidence="7" id="KW-0862">Zinc</keyword>
<dbReference type="STRING" id="1287681.M7SCH3"/>
<accession>M7SCH3</accession>
<gene>
    <name evidence="12" type="ORF">UCREL1_11174</name>
</gene>
<dbReference type="HOGENOM" id="CLU_048726_0_0_1"/>
<evidence type="ECO:0000256" key="6">
    <source>
        <dbReference type="ARBA" id="ARBA00022801"/>
    </source>
</evidence>
<comment type="function">
    <text evidence="1">Secreted metalloproteinase that allows assimilation of proteinaceous substrates.</text>
</comment>
<feature type="domain" description="Peptidase M43 pregnancy-associated plasma-A" evidence="11">
    <location>
        <begin position="195"/>
        <end position="277"/>
    </location>
</feature>
<evidence type="ECO:0000256" key="3">
    <source>
        <dbReference type="ARBA" id="ARBA00022670"/>
    </source>
</evidence>
<evidence type="ECO:0000256" key="5">
    <source>
        <dbReference type="ARBA" id="ARBA00022729"/>
    </source>
</evidence>
<evidence type="ECO:0000256" key="4">
    <source>
        <dbReference type="ARBA" id="ARBA00022723"/>
    </source>
</evidence>
<name>M7SCH3_EUTLA</name>
<dbReference type="AlphaFoldDB" id="M7SCH3"/>
<evidence type="ECO:0000256" key="2">
    <source>
        <dbReference type="ARBA" id="ARBA00008721"/>
    </source>
</evidence>
<dbReference type="GO" id="GO:0046872">
    <property type="term" value="F:metal ion binding"/>
    <property type="evidence" value="ECO:0007669"/>
    <property type="project" value="UniProtKB-KW"/>
</dbReference>
<evidence type="ECO:0000256" key="1">
    <source>
        <dbReference type="ARBA" id="ARBA00003174"/>
    </source>
</evidence>
<keyword evidence="3 12" id="KW-0645">Protease</keyword>
<dbReference type="eggNOG" id="ENOG502RSG8">
    <property type="taxonomic scope" value="Eukaryota"/>
</dbReference>
<evidence type="ECO:0000256" key="7">
    <source>
        <dbReference type="ARBA" id="ARBA00022833"/>
    </source>
</evidence>
<dbReference type="GO" id="GO:0008237">
    <property type="term" value="F:metallopeptidase activity"/>
    <property type="evidence" value="ECO:0007669"/>
    <property type="project" value="UniProtKB-KW"/>
</dbReference>
<protein>
    <submittedName>
        <fullName evidence="12">Putative metalloprotease 1 protein</fullName>
    </submittedName>
</protein>
<keyword evidence="9" id="KW-1015">Disulfide bond</keyword>
<dbReference type="InterPro" id="IPR024079">
    <property type="entry name" value="MetalloPept_cat_dom_sf"/>
</dbReference>
<feature type="signal peptide" evidence="10">
    <location>
        <begin position="1"/>
        <end position="20"/>
    </location>
</feature>
<dbReference type="CDD" id="cd04275">
    <property type="entry name" value="ZnMc_pappalysin_like"/>
    <property type="match status" value="1"/>
</dbReference>
<evidence type="ECO:0000256" key="9">
    <source>
        <dbReference type="ARBA" id="ARBA00023157"/>
    </source>
</evidence>
<keyword evidence="6" id="KW-0378">Hydrolase</keyword>
<dbReference type="PANTHER" id="PTHR47466">
    <property type="match status" value="1"/>
</dbReference>
<dbReference type="InterPro" id="IPR008754">
    <property type="entry name" value="Peptidase_M43"/>
</dbReference>
<evidence type="ECO:0000313" key="13">
    <source>
        <dbReference type="Proteomes" id="UP000012174"/>
    </source>
</evidence>
<organism evidence="12 13">
    <name type="scientific">Eutypa lata (strain UCR-EL1)</name>
    <name type="common">Grapevine dieback disease fungus</name>
    <name type="synonym">Eutypa armeniacae</name>
    <dbReference type="NCBI Taxonomy" id="1287681"/>
    <lineage>
        <taxon>Eukaryota</taxon>
        <taxon>Fungi</taxon>
        <taxon>Dikarya</taxon>
        <taxon>Ascomycota</taxon>
        <taxon>Pezizomycotina</taxon>
        <taxon>Sordariomycetes</taxon>
        <taxon>Xylariomycetidae</taxon>
        <taxon>Xylariales</taxon>
        <taxon>Diatrypaceae</taxon>
        <taxon>Eutypa</taxon>
    </lineage>
</organism>
<dbReference type="EMBL" id="KB707522">
    <property type="protein sequence ID" value="EMR61888.1"/>
    <property type="molecule type" value="Genomic_DNA"/>
</dbReference>
<dbReference type="Proteomes" id="UP000012174">
    <property type="component" value="Unassembled WGS sequence"/>
</dbReference>
<dbReference type="OMA" id="GQEERMH"/>
<keyword evidence="13" id="KW-1185">Reference proteome</keyword>
<comment type="similarity">
    <text evidence="2">Belongs to the peptidase M43B family.</text>
</comment>
<evidence type="ECO:0000259" key="11">
    <source>
        <dbReference type="Pfam" id="PF05572"/>
    </source>
</evidence>
<keyword evidence="5 10" id="KW-0732">Signal</keyword>
<dbReference type="GO" id="GO:0006508">
    <property type="term" value="P:proteolysis"/>
    <property type="evidence" value="ECO:0007669"/>
    <property type="project" value="UniProtKB-KW"/>
</dbReference>
<keyword evidence="4" id="KW-0479">Metal-binding</keyword>